<reference evidence="2" key="1">
    <citation type="journal article" date="2019" name="Int. J. Syst. Evol. Microbiol.">
        <title>The Global Catalogue of Microorganisms (GCM) 10K type strain sequencing project: providing services to taxonomists for standard genome sequencing and annotation.</title>
        <authorList>
            <consortium name="The Broad Institute Genomics Platform"/>
            <consortium name="The Broad Institute Genome Sequencing Center for Infectious Disease"/>
            <person name="Wu L."/>
            <person name="Ma J."/>
        </authorList>
    </citation>
    <scope>NUCLEOTIDE SEQUENCE [LARGE SCALE GENOMIC DNA]</scope>
    <source>
        <strain evidence="2">NBRC 108723</strain>
    </source>
</reference>
<sequence>MSKSLPNGGPSSQVIAESFRLQGIEVVWGWYPWARSYLLAQEGKFDGTVIWSANDERKASFFYTVPVLEEKRVLFHLVSRHIEWTSMQDLSQYEIGATVGYQYSQEFQQAEAQGIIKVRRIAEEGNNFKKLIANRVDLVIATHRVGYALIASELSEDEAKLITHNPDYVDAQQWSVLISKNCEYGEYFVEQFNIGFSKLVESGRYDEIMND</sequence>
<evidence type="ECO:0008006" key="3">
    <source>
        <dbReference type="Google" id="ProtNLM"/>
    </source>
</evidence>
<organism evidence="1 2">
    <name type="scientific">Vibrio zhanjiangensis</name>
    <dbReference type="NCBI Taxonomy" id="1046128"/>
    <lineage>
        <taxon>Bacteria</taxon>
        <taxon>Pseudomonadati</taxon>
        <taxon>Pseudomonadota</taxon>
        <taxon>Gammaproteobacteria</taxon>
        <taxon>Vibrionales</taxon>
        <taxon>Vibrionaceae</taxon>
        <taxon>Vibrio</taxon>
    </lineage>
</organism>
<evidence type="ECO:0000313" key="2">
    <source>
        <dbReference type="Proteomes" id="UP001157138"/>
    </source>
</evidence>
<dbReference type="SUPFAM" id="SSF53850">
    <property type="entry name" value="Periplasmic binding protein-like II"/>
    <property type="match status" value="1"/>
</dbReference>
<keyword evidence="2" id="KW-1185">Reference proteome</keyword>
<evidence type="ECO:0000313" key="1">
    <source>
        <dbReference type="EMBL" id="GLT20042.1"/>
    </source>
</evidence>
<comment type="caution">
    <text evidence="1">The sequence shown here is derived from an EMBL/GenBank/DDBJ whole genome shotgun (WGS) entry which is preliminary data.</text>
</comment>
<accession>A0ABQ6F447</accession>
<dbReference type="PANTHER" id="PTHR38834">
    <property type="entry name" value="PERIPLASMIC SUBSTRATE BINDING PROTEIN FAMILY 3"/>
    <property type="match status" value="1"/>
</dbReference>
<dbReference type="EMBL" id="BSPW01000091">
    <property type="protein sequence ID" value="GLT20042.1"/>
    <property type="molecule type" value="Genomic_DNA"/>
</dbReference>
<name>A0ABQ6F447_9VIBR</name>
<dbReference type="Proteomes" id="UP001157138">
    <property type="component" value="Unassembled WGS sequence"/>
</dbReference>
<gene>
    <name evidence="1" type="ORF">GCM10007938_38250</name>
</gene>
<proteinExistence type="predicted"/>
<dbReference type="Gene3D" id="3.40.190.10">
    <property type="entry name" value="Periplasmic binding protein-like II"/>
    <property type="match status" value="2"/>
</dbReference>
<dbReference type="PANTHER" id="PTHR38834:SF3">
    <property type="entry name" value="SOLUTE-BINDING PROTEIN FAMILY 3_N-TERMINAL DOMAIN-CONTAINING PROTEIN"/>
    <property type="match status" value="1"/>
</dbReference>
<protein>
    <recommendedName>
        <fullName evidence="3">Amino acid ABC transporter substrate-binding protein</fullName>
    </recommendedName>
</protein>